<evidence type="ECO:0000313" key="1">
    <source>
        <dbReference type="EMBL" id="GBN81915.1"/>
    </source>
</evidence>
<evidence type="ECO:0000313" key="3">
    <source>
        <dbReference type="Proteomes" id="UP000499080"/>
    </source>
</evidence>
<sequence>MKKIMHAFVRGCGGLVVRFRLWGTRVRNPPKICPVFGPLHIKAYVVVKRPPAGVVWELGEGVLAQVSSTLSDRGSKLRGPSQNSLVFLQNGL</sequence>
<comment type="caution">
    <text evidence="1">The sequence shown here is derived from an EMBL/GenBank/DDBJ whole genome shotgun (WGS) entry which is preliminary data.</text>
</comment>
<keyword evidence="3" id="KW-1185">Reference proteome</keyword>
<protein>
    <submittedName>
        <fullName evidence="1">Uncharacterized protein</fullName>
    </submittedName>
</protein>
<gene>
    <name evidence="2" type="ORF">AVEN_157348_1</name>
    <name evidence="1" type="ORF">AVEN_69705_1</name>
</gene>
<proteinExistence type="predicted"/>
<dbReference type="Proteomes" id="UP000499080">
    <property type="component" value="Unassembled WGS sequence"/>
</dbReference>
<evidence type="ECO:0000313" key="2">
    <source>
        <dbReference type="EMBL" id="GBN81921.1"/>
    </source>
</evidence>
<dbReference type="EMBL" id="BGPR01019435">
    <property type="protein sequence ID" value="GBN81915.1"/>
    <property type="molecule type" value="Genomic_DNA"/>
</dbReference>
<dbReference type="EMBL" id="BGPR01019437">
    <property type="protein sequence ID" value="GBN81921.1"/>
    <property type="molecule type" value="Genomic_DNA"/>
</dbReference>
<dbReference type="AlphaFoldDB" id="A0A4Y2S3S5"/>
<organism evidence="1 3">
    <name type="scientific">Araneus ventricosus</name>
    <name type="common">Orbweaver spider</name>
    <name type="synonym">Epeira ventricosa</name>
    <dbReference type="NCBI Taxonomy" id="182803"/>
    <lineage>
        <taxon>Eukaryota</taxon>
        <taxon>Metazoa</taxon>
        <taxon>Ecdysozoa</taxon>
        <taxon>Arthropoda</taxon>
        <taxon>Chelicerata</taxon>
        <taxon>Arachnida</taxon>
        <taxon>Araneae</taxon>
        <taxon>Araneomorphae</taxon>
        <taxon>Entelegynae</taxon>
        <taxon>Araneoidea</taxon>
        <taxon>Araneidae</taxon>
        <taxon>Araneus</taxon>
    </lineage>
</organism>
<accession>A0A4Y2S3S5</accession>
<name>A0A4Y2S3S5_ARAVE</name>
<reference evidence="1 3" key="1">
    <citation type="journal article" date="2019" name="Sci. Rep.">
        <title>Orb-weaving spider Araneus ventricosus genome elucidates the spidroin gene catalogue.</title>
        <authorList>
            <person name="Kono N."/>
            <person name="Nakamura H."/>
            <person name="Ohtoshi R."/>
            <person name="Moran D.A.P."/>
            <person name="Shinohara A."/>
            <person name="Yoshida Y."/>
            <person name="Fujiwara M."/>
            <person name="Mori M."/>
            <person name="Tomita M."/>
            <person name="Arakawa K."/>
        </authorList>
    </citation>
    <scope>NUCLEOTIDE SEQUENCE [LARGE SCALE GENOMIC DNA]</scope>
</reference>